<dbReference type="Gene3D" id="3.60.10.10">
    <property type="entry name" value="Endonuclease/exonuclease/phosphatase"/>
    <property type="match status" value="1"/>
</dbReference>
<keyword evidence="2" id="KW-1185">Reference proteome</keyword>
<dbReference type="SUPFAM" id="SSF56219">
    <property type="entry name" value="DNase I-like"/>
    <property type="match status" value="1"/>
</dbReference>
<dbReference type="AlphaFoldDB" id="A0A285UR54"/>
<gene>
    <name evidence="1" type="ORF">SAMN05892877_112148</name>
</gene>
<name>A0A285UR54_9HYPH</name>
<sequence length="331" mass="35480">MIRTTVPALVGVPEEARLQVAALPRTVEAHDDKMASLPFMNAIETGGSAVSAGPLALPFEVGAWNLERCLFPEATAGLLRRATPAPVVLVSEMDSGMARTGQRNTTAELAGHLGMAYAYGVEFLELGLGSQTERDFCRDDFNLHGFHGNGLMAAVPLTQPFMLRLEGGRLWFVDGGDQPRLGERMAIGAIIETEAGPFVAVSVHLESAATAAYRERQVVALIDALDHAFPGLPVLIGGDLNTGNHTGGDFEAEGLFREAALRGFSRHGGPLDQMTTRPSLITRWPDRAMKLDWFLARGLVIGGAWIVPSLDETGRPLSDHDLIVCTVEGFA</sequence>
<dbReference type="InterPro" id="IPR036691">
    <property type="entry name" value="Endo/exonu/phosph_ase_sf"/>
</dbReference>
<accession>A0A285UR54</accession>
<reference evidence="1 2" key="1">
    <citation type="submission" date="2017-08" db="EMBL/GenBank/DDBJ databases">
        <authorList>
            <person name="de Groot N.N."/>
        </authorList>
    </citation>
    <scope>NUCLEOTIDE SEQUENCE [LARGE SCALE GENOMIC DNA]</scope>
    <source>
        <strain evidence="1 2">JC85</strain>
    </source>
</reference>
<dbReference type="Proteomes" id="UP000219167">
    <property type="component" value="Unassembled WGS sequence"/>
</dbReference>
<evidence type="ECO:0000313" key="2">
    <source>
        <dbReference type="Proteomes" id="UP000219167"/>
    </source>
</evidence>
<dbReference type="EMBL" id="OBQD01000012">
    <property type="protein sequence ID" value="SOC44312.1"/>
    <property type="molecule type" value="Genomic_DNA"/>
</dbReference>
<dbReference type="RefSeq" id="WP_176526816.1">
    <property type="nucleotide sequence ID" value="NZ_OBQD01000012.1"/>
</dbReference>
<organism evidence="1 2">
    <name type="scientific">Rhizobium subbaraonis</name>
    <dbReference type="NCBI Taxonomy" id="908946"/>
    <lineage>
        <taxon>Bacteria</taxon>
        <taxon>Pseudomonadati</taxon>
        <taxon>Pseudomonadota</taxon>
        <taxon>Alphaproteobacteria</taxon>
        <taxon>Hyphomicrobiales</taxon>
        <taxon>Rhizobiaceae</taxon>
        <taxon>Rhizobium/Agrobacterium group</taxon>
        <taxon>Rhizobium</taxon>
    </lineage>
</organism>
<evidence type="ECO:0008006" key="3">
    <source>
        <dbReference type="Google" id="ProtNLM"/>
    </source>
</evidence>
<evidence type="ECO:0000313" key="1">
    <source>
        <dbReference type="EMBL" id="SOC44312.1"/>
    </source>
</evidence>
<proteinExistence type="predicted"/>
<protein>
    <recommendedName>
        <fullName evidence="3">Endonuclease/exonuclease/phosphatase family metal-dependent hydrolase</fullName>
    </recommendedName>
</protein>